<accession>A0A3E1NWA1</accession>
<evidence type="ECO:0000313" key="3">
    <source>
        <dbReference type="Proteomes" id="UP000261174"/>
    </source>
</evidence>
<comment type="caution">
    <text evidence="2">The sequence shown here is derived from an EMBL/GenBank/DDBJ whole genome shotgun (WGS) entry which is preliminary data.</text>
</comment>
<dbReference type="InterPro" id="IPR037883">
    <property type="entry name" value="Knr4/Smi1-like_sf"/>
</dbReference>
<proteinExistence type="predicted"/>
<dbReference type="Gene3D" id="3.40.1580.10">
    <property type="entry name" value="SMI1/KNR4-like"/>
    <property type="match status" value="1"/>
</dbReference>
<name>A0A3E1NWA1_9BACT</name>
<sequence>MSTTNELISLISTQEWDKQHPATAQDIQSLEAAFGPIPEDYKALLLFSNGGSLYGKKTPFIAYSVIEVLALFREKDLYKFIPQSLIFGGDGGGTIYCFDLRPDKGQQVFFIREEDAGYDPNAYSNVVFNGSTLTDTLQRIVNNEKLN</sequence>
<protein>
    <recommendedName>
        <fullName evidence="1">Knr4/Smi1-like domain-containing protein</fullName>
    </recommendedName>
</protein>
<dbReference type="RefSeq" id="WP_116856300.1">
    <property type="nucleotide sequence ID" value="NZ_QTJV01000010.1"/>
</dbReference>
<evidence type="ECO:0000313" key="2">
    <source>
        <dbReference type="EMBL" id="RFM32215.1"/>
    </source>
</evidence>
<dbReference type="InterPro" id="IPR018958">
    <property type="entry name" value="Knr4/Smi1-like_dom"/>
</dbReference>
<dbReference type="OrthoDB" id="9795554at2"/>
<keyword evidence="3" id="KW-1185">Reference proteome</keyword>
<feature type="domain" description="Knr4/Smi1-like" evidence="1">
    <location>
        <begin position="21"/>
        <end position="139"/>
    </location>
</feature>
<reference evidence="2 3" key="1">
    <citation type="submission" date="2018-08" db="EMBL/GenBank/DDBJ databases">
        <title>Chitinophaga sp. K20C18050901, a novel bacterium isolated from forest soil.</title>
        <authorList>
            <person name="Wang C."/>
        </authorList>
    </citation>
    <scope>NUCLEOTIDE SEQUENCE [LARGE SCALE GENOMIC DNA]</scope>
    <source>
        <strain evidence="2 3">K20C18050901</strain>
    </source>
</reference>
<dbReference type="AlphaFoldDB" id="A0A3E1NWA1"/>
<dbReference type="Pfam" id="PF09346">
    <property type="entry name" value="SMI1_KNR4"/>
    <property type="match status" value="1"/>
</dbReference>
<dbReference type="SUPFAM" id="SSF160631">
    <property type="entry name" value="SMI1/KNR4-like"/>
    <property type="match status" value="1"/>
</dbReference>
<dbReference type="EMBL" id="QTJV01000010">
    <property type="protein sequence ID" value="RFM32215.1"/>
    <property type="molecule type" value="Genomic_DNA"/>
</dbReference>
<dbReference type="SMART" id="SM00860">
    <property type="entry name" value="SMI1_KNR4"/>
    <property type="match status" value="1"/>
</dbReference>
<evidence type="ECO:0000259" key="1">
    <source>
        <dbReference type="SMART" id="SM00860"/>
    </source>
</evidence>
<dbReference type="Proteomes" id="UP000261174">
    <property type="component" value="Unassembled WGS sequence"/>
</dbReference>
<organism evidence="2 3">
    <name type="scientific">Chitinophaga silvisoli</name>
    <dbReference type="NCBI Taxonomy" id="2291814"/>
    <lineage>
        <taxon>Bacteria</taxon>
        <taxon>Pseudomonadati</taxon>
        <taxon>Bacteroidota</taxon>
        <taxon>Chitinophagia</taxon>
        <taxon>Chitinophagales</taxon>
        <taxon>Chitinophagaceae</taxon>
        <taxon>Chitinophaga</taxon>
    </lineage>
</organism>
<gene>
    <name evidence="2" type="ORF">DXN04_25905</name>
</gene>